<keyword evidence="1" id="KW-0472">Membrane</keyword>
<evidence type="ECO:0000313" key="3">
    <source>
        <dbReference type="Proteomes" id="UP000807825"/>
    </source>
</evidence>
<feature type="transmembrane region" description="Helical" evidence="1">
    <location>
        <begin position="6"/>
        <end position="24"/>
    </location>
</feature>
<name>A0A9D6VB14_9BACT</name>
<gene>
    <name evidence="2" type="ORF">HY912_21895</name>
</gene>
<dbReference type="AlphaFoldDB" id="A0A9D6VB14"/>
<sequence length="77" mass="8574">MGEPTIFQMAIVAISAIVLLLLIAQGKQIRREPVPRTQKNDRVNRKIEPAYCFNDCVRIHGQSKDGFCGTACGIKDE</sequence>
<dbReference type="EMBL" id="JACRDE010000573">
    <property type="protein sequence ID" value="MBI5252157.1"/>
    <property type="molecule type" value="Genomic_DNA"/>
</dbReference>
<evidence type="ECO:0000256" key="1">
    <source>
        <dbReference type="SAM" id="Phobius"/>
    </source>
</evidence>
<evidence type="ECO:0000313" key="2">
    <source>
        <dbReference type="EMBL" id="MBI5252157.1"/>
    </source>
</evidence>
<comment type="caution">
    <text evidence="2">The sequence shown here is derived from an EMBL/GenBank/DDBJ whole genome shotgun (WGS) entry which is preliminary data.</text>
</comment>
<dbReference type="Proteomes" id="UP000807825">
    <property type="component" value="Unassembled WGS sequence"/>
</dbReference>
<keyword evidence="1" id="KW-1133">Transmembrane helix</keyword>
<accession>A0A9D6VB14</accession>
<organism evidence="2 3">
    <name type="scientific">Desulfomonile tiedjei</name>
    <dbReference type="NCBI Taxonomy" id="2358"/>
    <lineage>
        <taxon>Bacteria</taxon>
        <taxon>Pseudomonadati</taxon>
        <taxon>Thermodesulfobacteriota</taxon>
        <taxon>Desulfomonilia</taxon>
        <taxon>Desulfomonilales</taxon>
        <taxon>Desulfomonilaceae</taxon>
        <taxon>Desulfomonile</taxon>
    </lineage>
</organism>
<reference evidence="2" key="1">
    <citation type="submission" date="2020-07" db="EMBL/GenBank/DDBJ databases">
        <title>Huge and variable diversity of episymbiotic CPR bacteria and DPANN archaea in groundwater ecosystems.</title>
        <authorList>
            <person name="He C.Y."/>
            <person name="Keren R."/>
            <person name="Whittaker M."/>
            <person name="Farag I.F."/>
            <person name="Doudna J."/>
            <person name="Cate J.H.D."/>
            <person name="Banfield J.F."/>
        </authorList>
    </citation>
    <scope>NUCLEOTIDE SEQUENCE</scope>
    <source>
        <strain evidence="2">NC_groundwater_1664_Pr3_B-0.1um_52_9</strain>
    </source>
</reference>
<proteinExistence type="predicted"/>
<protein>
    <submittedName>
        <fullName evidence="2">Uncharacterized protein</fullName>
    </submittedName>
</protein>
<keyword evidence="1" id="KW-0812">Transmembrane</keyword>